<name>A0A953N827_9BURK</name>
<protein>
    <submittedName>
        <fullName evidence="2">PHP domain-containing protein</fullName>
    </submittedName>
</protein>
<keyword evidence="3" id="KW-1185">Reference proteome</keyword>
<evidence type="ECO:0000313" key="2">
    <source>
        <dbReference type="EMBL" id="MBZ1349298.1"/>
    </source>
</evidence>
<dbReference type="Pfam" id="PF02811">
    <property type="entry name" value="PHP"/>
    <property type="match status" value="1"/>
</dbReference>
<reference evidence="2" key="1">
    <citation type="submission" date="2021-07" db="EMBL/GenBank/DDBJ databases">
        <title>New genus and species of the family Alcaligenaceae.</title>
        <authorList>
            <person name="Hahn M.W."/>
        </authorList>
    </citation>
    <scope>NUCLEOTIDE SEQUENCE</scope>
    <source>
        <strain evidence="2">LF4-65</strain>
    </source>
</reference>
<sequence length="283" mass="30625">MSERSNLFCADLHCHSTVSDGLLSPDTVARRAKERGVTLWSLTDHDELAGQKLAKQTAQEIGMDYLGGVEISVTWAGKTVHIVGLGIDAENAVLAEGLRVTRSGRSERARRIGERLAELGMPGAFEGAASLAGNPELISRTHFGRYLHQAKFVPNVQTAFDRYLHDGGPAHEPMRWAALDQAITWISHAGGVAVIAHPGRYEFTQTQFDAFFAAFKELGGKGIEVITGSHHPGQYQTYASVARQYGFLASCGSDFHGPGEGRYDLGSLPPLPSDLTPVWNVLS</sequence>
<dbReference type="PANTHER" id="PTHR42924:SF3">
    <property type="entry name" value="POLYMERASE_HISTIDINOL PHOSPHATASE N-TERMINAL DOMAIN-CONTAINING PROTEIN"/>
    <property type="match status" value="1"/>
</dbReference>
<dbReference type="Proteomes" id="UP000739565">
    <property type="component" value="Unassembled WGS sequence"/>
</dbReference>
<dbReference type="SUPFAM" id="SSF89550">
    <property type="entry name" value="PHP domain-like"/>
    <property type="match status" value="1"/>
</dbReference>
<dbReference type="Gene3D" id="3.20.20.140">
    <property type="entry name" value="Metal-dependent hydrolases"/>
    <property type="match status" value="1"/>
</dbReference>
<dbReference type="PANTHER" id="PTHR42924">
    <property type="entry name" value="EXONUCLEASE"/>
    <property type="match status" value="1"/>
</dbReference>
<organism evidence="2 3">
    <name type="scientific">Zwartia hollandica</name>
    <dbReference type="NCBI Taxonomy" id="324606"/>
    <lineage>
        <taxon>Bacteria</taxon>
        <taxon>Pseudomonadati</taxon>
        <taxon>Pseudomonadota</taxon>
        <taxon>Betaproteobacteria</taxon>
        <taxon>Burkholderiales</taxon>
        <taxon>Alcaligenaceae</taxon>
        <taxon>Zwartia</taxon>
    </lineage>
</organism>
<feature type="domain" description="Polymerase/histidinol phosphatase N-terminal" evidence="1">
    <location>
        <begin position="10"/>
        <end position="75"/>
    </location>
</feature>
<comment type="caution">
    <text evidence="2">The sequence shown here is derived from an EMBL/GenBank/DDBJ whole genome shotgun (WGS) entry which is preliminary data.</text>
</comment>
<dbReference type="InterPro" id="IPR004013">
    <property type="entry name" value="PHP_dom"/>
</dbReference>
<dbReference type="InterPro" id="IPR052018">
    <property type="entry name" value="PHP_domain"/>
</dbReference>
<dbReference type="CDD" id="cd07438">
    <property type="entry name" value="PHP_HisPPase_AMP"/>
    <property type="match status" value="1"/>
</dbReference>
<dbReference type="InterPro" id="IPR016195">
    <property type="entry name" value="Pol/histidinol_Pase-like"/>
</dbReference>
<dbReference type="AlphaFoldDB" id="A0A953N827"/>
<gene>
    <name evidence="2" type="ORF">KZZ10_01440</name>
</gene>
<dbReference type="InterPro" id="IPR003141">
    <property type="entry name" value="Pol/His_phosphatase_N"/>
</dbReference>
<dbReference type="GO" id="GO:0004534">
    <property type="term" value="F:5'-3' RNA exonuclease activity"/>
    <property type="evidence" value="ECO:0007669"/>
    <property type="project" value="TreeGrafter"/>
</dbReference>
<dbReference type="Gene3D" id="1.10.150.650">
    <property type="match status" value="1"/>
</dbReference>
<evidence type="ECO:0000259" key="1">
    <source>
        <dbReference type="SMART" id="SM00481"/>
    </source>
</evidence>
<dbReference type="SMART" id="SM00481">
    <property type="entry name" value="POLIIIAc"/>
    <property type="match status" value="1"/>
</dbReference>
<evidence type="ECO:0000313" key="3">
    <source>
        <dbReference type="Proteomes" id="UP000739565"/>
    </source>
</evidence>
<dbReference type="RefSeq" id="WP_259659705.1">
    <property type="nucleotide sequence ID" value="NZ_JAHXRI010000001.1"/>
</dbReference>
<dbReference type="GO" id="GO:0035312">
    <property type="term" value="F:5'-3' DNA exonuclease activity"/>
    <property type="evidence" value="ECO:0007669"/>
    <property type="project" value="TreeGrafter"/>
</dbReference>
<dbReference type="EMBL" id="JAHXRI010000001">
    <property type="protein sequence ID" value="MBZ1349298.1"/>
    <property type="molecule type" value="Genomic_DNA"/>
</dbReference>
<proteinExistence type="predicted"/>
<accession>A0A953N827</accession>